<comment type="caution">
    <text evidence="1">The sequence shown here is derived from an EMBL/GenBank/DDBJ whole genome shotgun (WGS) entry which is preliminary data.</text>
</comment>
<organism evidence="1 2">
    <name type="scientific">Dyadobacter fanqingshengii</name>
    <dbReference type="NCBI Taxonomy" id="2906443"/>
    <lineage>
        <taxon>Bacteria</taxon>
        <taxon>Pseudomonadati</taxon>
        <taxon>Bacteroidota</taxon>
        <taxon>Cytophagia</taxon>
        <taxon>Cytophagales</taxon>
        <taxon>Spirosomataceae</taxon>
        <taxon>Dyadobacter</taxon>
    </lineage>
</organism>
<evidence type="ECO:0000313" key="2">
    <source>
        <dbReference type="Proteomes" id="UP001139700"/>
    </source>
</evidence>
<sequence length="130" mass="14637">MKKPIIAMEILKEDVGYSAHTTFKDNFIGTQGEDFDELKQNIVEAVNLAFQDENFVFSIEEIVLKPDLQSFFAFYKVLNVKALSERIGMNQSLLAQYISGTKKPSSTQTKRILSGVQQVGKELAAIQFLI</sequence>
<keyword evidence="2" id="KW-1185">Reference proteome</keyword>
<reference evidence="1" key="1">
    <citation type="submission" date="2021-12" db="EMBL/GenBank/DDBJ databases">
        <title>Novel species in genus Dyadobacter.</title>
        <authorList>
            <person name="Ma C."/>
        </authorList>
    </citation>
    <scope>NUCLEOTIDE SEQUENCE</scope>
    <source>
        <strain evidence="1">CY399</strain>
    </source>
</reference>
<proteinExistence type="predicted"/>
<name>A0A9X1P8J4_9BACT</name>
<gene>
    <name evidence="1" type="ORF">LXM24_00680</name>
</gene>
<dbReference type="RefSeq" id="WP_234611095.1">
    <property type="nucleotide sequence ID" value="NZ_CP098806.1"/>
</dbReference>
<dbReference type="EMBL" id="JAJTTA010000001">
    <property type="protein sequence ID" value="MCF0038580.1"/>
    <property type="molecule type" value="Genomic_DNA"/>
</dbReference>
<dbReference type="Proteomes" id="UP001139700">
    <property type="component" value="Unassembled WGS sequence"/>
</dbReference>
<dbReference type="AlphaFoldDB" id="A0A9X1P8J4"/>
<protein>
    <submittedName>
        <fullName evidence="1">Uncharacterized protein</fullName>
    </submittedName>
</protein>
<accession>A0A9X1P8J4</accession>
<evidence type="ECO:0000313" key="1">
    <source>
        <dbReference type="EMBL" id="MCF0038580.1"/>
    </source>
</evidence>